<proteinExistence type="predicted"/>
<reference evidence="2" key="1">
    <citation type="journal article" date="2021" name="Syst. Appl. Microbiol.">
        <title>Roseomonas hellenica sp. nov., isolated from roots of wild-growing Alkanna tinctoria.</title>
        <authorList>
            <person name="Rat A."/>
            <person name="Naranjo H.D."/>
            <person name="Lebbe L."/>
            <person name="Cnockaert M."/>
            <person name="Krigas N."/>
            <person name="Grigoriadou K."/>
            <person name="Maloupa E."/>
            <person name="Willems A."/>
        </authorList>
    </citation>
    <scope>NUCLEOTIDE SEQUENCE [LARGE SCALE GENOMIC DNA]</scope>
    <source>
        <strain evidence="2">LMG 31523</strain>
    </source>
</reference>
<dbReference type="RefSeq" id="WP_211855787.1">
    <property type="nucleotide sequence ID" value="NZ_JAAGBB010000046.1"/>
</dbReference>
<dbReference type="Proteomes" id="UP001196870">
    <property type="component" value="Unassembled WGS sequence"/>
</dbReference>
<evidence type="ECO:0000313" key="1">
    <source>
        <dbReference type="EMBL" id="MBR0668010.1"/>
    </source>
</evidence>
<evidence type="ECO:0000313" key="2">
    <source>
        <dbReference type="Proteomes" id="UP001196870"/>
    </source>
</evidence>
<comment type="caution">
    <text evidence="1">The sequence shown here is derived from an EMBL/GenBank/DDBJ whole genome shotgun (WGS) entry which is preliminary data.</text>
</comment>
<keyword evidence="2" id="KW-1185">Reference proteome</keyword>
<gene>
    <name evidence="1" type="ORF">GXW71_26885</name>
</gene>
<sequence length="85" mass="9065">MYRLAYVECLRSTAPPFGDRPPATPRFRIEGFPTPGAALDRAREIIGASAISAVELHSLSGEVIFDEGELAVALGWPLPPCATTP</sequence>
<accession>A0ABS5F7A2</accession>
<organism evidence="1 2">
    <name type="scientific">Plastoroseomonas hellenica</name>
    <dbReference type="NCBI Taxonomy" id="2687306"/>
    <lineage>
        <taxon>Bacteria</taxon>
        <taxon>Pseudomonadati</taxon>
        <taxon>Pseudomonadota</taxon>
        <taxon>Alphaproteobacteria</taxon>
        <taxon>Acetobacterales</taxon>
        <taxon>Acetobacteraceae</taxon>
        <taxon>Plastoroseomonas</taxon>
    </lineage>
</organism>
<dbReference type="EMBL" id="JAAGBB010000046">
    <property type="protein sequence ID" value="MBR0668010.1"/>
    <property type="molecule type" value="Genomic_DNA"/>
</dbReference>
<protein>
    <submittedName>
        <fullName evidence="1">Uncharacterized protein</fullName>
    </submittedName>
</protein>
<name>A0ABS5F7A2_9PROT</name>